<organism evidence="2 3">
    <name type="scientific">Helicobacter pylori</name>
    <name type="common">Campylobacter pylori</name>
    <dbReference type="NCBI Taxonomy" id="210"/>
    <lineage>
        <taxon>Bacteria</taxon>
        <taxon>Pseudomonadati</taxon>
        <taxon>Campylobacterota</taxon>
        <taxon>Epsilonproteobacteria</taxon>
        <taxon>Campylobacterales</taxon>
        <taxon>Helicobacteraceae</taxon>
        <taxon>Helicobacter</taxon>
    </lineage>
</organism>
<protein>
    <submittedName>
        <fullName evidence="2">Caldesmon</fullName>
    </submittedName>
</protein>
<gene>
    <name evidence="2" type="ORF">AA973_05110</name>
</gene>
<accession>A0A1A9H9B8</accession>
<dbReference type="Pfam" id="PF09903">
    <property type="entry name" value="DUF2130"/>
    <property type="match status" value="1"/>
</dbReference>
<dbReference type="RefSeq" id="WP_064437886.1">
    <property type="nucleotide sequence ID" value="NZ_CP011485.1"/>
</dbReference>
<dbReference type="AlphaFoldDB" id="A0A1A9H9B8"/>
<sequence>MQQNQFKCPNCQAFIDVNEALYKQIESENQSRFLAQKKEFYKEVDEKRAQYQRCFKELEQKEEALKEQEEKQKAKFEDAVKQASAQALQNERAKIINERAKIIEEARKNAFLEQQKGLELLKKELDEKSKQVQELHQKEAEIERLKRENSEAESRLKAENEKKLNEKLDVERERIAKALHEKNELKFKQQEEQLEMLRNELKNAQRKAELSSQQFQGEVQELAIEEFLRQKFPLDSIEEIKKGQKGGDCIQVVHTREFQNCGKIYYESKRTKEFQKAWIEKFKGDMREIGADVGVIVSEALPKEMERMGLFEGVWVCSFEEFKGLSAVLREGVIKVSLAKTNQENKSDKMSLLYAYLTSRDFVLQVEAIVEGFSKMRADLESEKRSMKRIWNAREKQIEIVLDSTTKMYGSIKGIAGNAIAQVKALELGYDGEEELE</sequence>
<keyword evidence="1" id="KW-0175">Coiled coil</keyword>
<reference evidence="2 3" key="1">
    <citation type="submission" date="2014-04" db="EMBL/GenBank/DDBJ databases">
        <title>Detecting global and local adaptation in a worldwide sample of Helicobacter pylori genomes.</title>
        <authorList>
            <person name="Montano V."/>
            <person name="Didelot X."/>
            <person name="Foll M."/>
            <person name="Linz B."/>
            <person name="Reinhardt R."/>
            <person name="Suerbaum S."/>
            <person name="Moodley Y."/>
            <person name="Jensen J.D."/>
        </authorList>
    </citation>
    <scope>NUCLEOTIDE SEQUENCE [LARGE SCALE GENOMIC DNA]</scope>
    <source>
        <strain evidence="3">ausabrJ05</strain>
    </source>
</reference>
<dbReference type="EMBL" id="CP011485">
    <property type="protein sequence ID" value="ANH47188.1"/>
    <property type="molecule type" value="Genomic_DNA"/>
</dbReference>
<proteinExistence type="predicted"/>
<feature type="coiled-coil region" evidence="1">
    <location>
        <begin position="41"/>
        <end position="214"/>
    </location>
</feature>
<dbReference type="InterPro" id="IPR019219">
    <property type="entry name" value="DUF2130"/>
</dbReference>
<dbReference type="PATRIC" id="fig|210.2440.peg.1045"/>
<evidence type="ECO:0000313" key="2">
    <source>
        <dbReference type="EMBL" id="ANH47188.1"/>
    </source>
</evidence>
<name>A0A1A9H9B8_HELPX</name>
<dbReference type="Proteomes" id="UP000078049">
    <property type="component" value="Chromosome"/>
</dbReference>
<evidence type="ECO:0000256" key="1">
    <source>
        <dbReference type="SAM" id="Coils"/>
    </source>
</evidence>
<evidence type="ECO:0000313" key="3">
    <source>
        <dbReference type="Proteomes" id="UP000078049"/>
    </source>
</evidence>